<dbReference type="InterPro" id="IPR045093">
    <property type="entry name" value="Cullin"/>
</dbReference>
<dbReference type="InterPro" id="IPR001373">
    <property type="entry name" value="Cullin_N"/>
</dbReference>
<feature type="domain" description="Cullin N-terminal" evidence="3">
    <location>
        <begin position="11"/>
        <end position="256"/>
    </location>
</feature>
<dbReference type="SUPFAM" id="SSF74788">
    <property type="entry name" value="Cullin repeat-like"/>
    <property type="match status" value="1"/>
</dbReference>
<sequence>MGTNIELEEGWEIIQKQITKLINIIEGVPESSMDASIHATVYTMCTQRDPYDYSAEVYHRYKGVYDDYLSSKVLPAIQEKNDDVSMLLELVKRWANHKVMVSKLCRFFNYLDRFYIPRRKLPSLKDIGFGCFREIVHENMKVKVRDAVIVLINQERQGKEIDRALVKDVLEIFVEIGNLNDKEKLAYYVNDFETAFLTDMVDYYTRNGSSAITAVECFRREKETVSHYLHSSTEEKLLKQAQDQVLAESSQKAESSQGQGLAESSQKVLEKEVQCDA</sequence>
<evidence type="ECO:0000256" key="1">
    <source>
        <dbReference type="ARBA" id="ARBA00006019"/>
    </source>
</evidence>
<name>A0A4Y7L9Y5_PAPSO</name>
<gene>
    <name evidence="4" type="ORF">C5167_043580</name>
</gene>
<evidence type="ECO:0000256" key="2">
    <source>
        <dbReference type="SAM" id="MobiDB-lite"/>
    </source>
</evidence>
<organism evidence="4 5">
    <name type="scientific">Papaver somniferum</name>
    <name type="common">Opium poppy</name>
    <dbReference type="NCBI Taxonomy" id="3469"/>
    <lineage>
        <taxon>Eukaryota</taxon>
        <taxon>Viridiplantae</taxon>
        <taxon>Streptophyta</taxon>
        <taxon>Embryophyta</taxon>
        <taxon>Tracheophyta</taxon>
        <taxon>Spermatophyta</taxon>
        <taxon>Magnoliopsida</taxon>
        <taxon>Ranunculales</taxon>
        <taxon>Papaveraceae</taxon>
        <taxon>Papaveroideae</taxon>
        <taxon>Papaver</taxon>
    </lineage>
</organism>
<comment type="similarity">
    <text evidence="1">Belongs to the cullin family.</text>
</comment>
<dbReference type="PANTHER" id="PTHR11932">
    <property type="entry name" value="CULLIN"/>
    <property type="match status" value="1"/>
</dbReference>
<feature type="region of interest" description="Disordered" evidence="2">
    <location>
        <begin position="248"/>
        <end position="277"/>
    </location>
</feature>
<protein>
    <recommendedName>
        <fullName evidence="3">Cullin N-terminal domain-containing protein</fullName>
    </recommendedName>
</protein>
<feature type="compositionally biased region" description="Basic and acidic residues" evidence="2">
    <location>
        <begin position="268"/>
        <end position="277"/>
    </location>
</feature>
<proteinExistence type="inferred from homology"/>
<dbReference type="EMBL" id="CM010724">
    <property type="protein sequence ID" value="RZC80999.1"/>
    <property type="molecule type" value="Genomic_DNA"/>
</dbReference>
<dbReference type="Gene3D" id="1.20.1310.10">
    <property type="entry name" value="Cullin Repeats"/>
    <property type="match status" value="2"/>
</dbReference>
<dbReference type="AlphaFoldDB" id="A0A4Y7L9Y5"/>
<dbReference type="Proteomes" id="UP000316621">
    <property type="component" value="Chromosome 10"/>
</dbReference>
<feature type="compositionally biased region" description="Polar residues" evidence="2">
    <location>
        <begin position="248"/>
        <end position="267"/>
    </location>
</feature>
<evidence type="ECO:0000259" key="3">
    <source>
        <dbReference type="Pfam" id="PF00888"/>
    </source>
</evidence>
<reference evidence="4 5" key="1">
    <citation type="journal article" date="2018" name="Science">
        <title>The opium poppy genome and morphinan production.</title>
        <authorList>
            <person name="Guo L."/>
            <person name="Winzer T."/>
            <person name="Yang X."/>
            <person name="Li Y."/>
            <person name="Ning Z."/>
            <person name="He Z."/>
            <person name="Teodor R."/>
            <person name="Lu Y."/>
            <person name="Bowser T.A."/>
            <person name="Graham I.A."/>
            <person name="Ye K."/>
        </authorList>
    </citation>
    <scope>NUCLEOTIDE SEQUENCE [LARGE SCALE GENOMIC DNA]</scope>
    <source>
        <strain evidence="5">cv. HN1</strain>
        <tissue evidence="4">Leaves</tissue>
    </source>
</reference>
<dbReference type="OMA" id="MLKAVEC"/>
<dbReference type="GO" id="GO:0006511">
    <property type="term" value="P:ubiquitin-dependent protein catabolic process"/>
    <property type="evidence" value="ECO:0007669"/>
    <property type="project" value="InterPro"/>
</dbReference>
<evidence type="ECO:0000313" key="5">
    <source>
        <dbReference type="Proteomes" id="UP000316621"/>
    </source>
</evidence>
<dbReference type="InterPro" id="IPR016159">
    <property type="entry name" value="Cullin_repeat-like_dom_sf"/>
</dbReference>
<accession>A0A4Y7L9Y5</accession>
<dbReference type="GO" id="GO:0031625">
    <property type="term" value="F:ubiquitin protein ligase binding"/>
    <property type="evidence" value="ECO:0007669"/>
    <property type="project" value="InterPro"/>
</dbReference>
<evidence type="ECO:0000313" key="4">
    <source>
        <dbReference type="EMBL" id="RZC80999.1"/>
    </source>
</evidence>
<dbReference type="Pfam" id="PF00888">
    <property type="entry name" value="Cullin"/>
    <property type="match status" value="1"/>
</dbReference>
<dbReference type="STRING" id="3469.A0A4Y7L9Y5"/>
<dbReference type="Gramene" id="RZC80999">
    <property type="protein sequence ID" value="RZC80999"/>
    <property type="gene ID" value="C5167_043580"/>
</dbReference>
<keyword evidence="5" id="KW-1185">Reference proteome</keyword>